<evidence type="ECO:0000313" key="1">
    <source>
        <dbReference type="EMBL" id="QGU95354.1"/>
    </source>
</evidence>
<dbReference type="EMBL" id="CP046522">
    <property type="protein sequence ID" value="QGU95354.1"/>
    <property type="molecule type" value="Genomic_DNA"/>
</dbReference>
<organism evidence="1 2">
    <name type="scientific">Clostridium bovifaecis</name>
    <dbReference type="NCBI Taxonomy" id="2184719"/>
    <lineage>
        <taxon>Bacteria</taxon>
        <taxon>Bacillati</taxon>
        <taxon>Bacillota</taxon>
        <taxon>Clostridia</taxon>
        <taxon>Eubacteriales</taxon>
        <taxon>Clostridiaceae</taxon>
        <taxon>Clostridium</taxon>
    </lineage>
</organism>
<dbReference type="Proteomes" id="UP000422764">
    <property type="component" value="Chromosome"/>
</dbReference>
<protein>
    <submittedName>
        <fullName evidence="1">Uncharacterized protein</fullName>
    </submittedName>
</protein>
<reference evidence="1 2" key="1">
    <citation type="submission" date="2019-12" db="EMBL/GenBank/DDBJ databases">
        <title>Genome sequenceing of Clostridium bovifaecis.</title>
        <authorList>
            <person name="Yao Y."/>
        </authorList>
    </citation>
    <scope>NUCLEOTIDE SEQUENCE [LARGE SCALE GENOMIC DNA]</scope>
    <source>
        <strain evidence="1 2">BXX</strain>
    </source>
</reference>
<name>A0A6I6F2B5_9CLOT</name>
<sequence>MNNHAVKISDRILKEFDSLVKEAGVSQQEFLSYVAKFYNINSNFEKDSIDYGAYYDSFIA</sequence>
<gene>
    <name evidence="1" type="ORF">GOM49_09870</name>
</gene>
<dbReference type="AlphaFoldDB" id="A0A6I6F2B5"/>
<accession>A0A6I6F2B5</accession>
<proteinExistence type="predicted"/>
<keyword evidence="2" id="KW-1185">Reference proteome</keyword>
<evidence type="ECO:0000313" key="2">
    <source>
        <dbReference type="Proteomes" id="UP000422764"/>
    </source>
</evidence>